<feature type="transmembrane region" description="Helical" evidence="1">
    <location>
        <begin position="130"/>
        <end position="150"/>
    </location>
</feature>
<dbReference type="RefSeq" id="WP_130751602.1">
    <property type="nucleotide sequence ID" value="NZ_BBQY01000001.1"/>
</dbReference>
<keyword evidence="1" id="KW-0472">Membrane</keyword>
<organism evidence="2 3">
    <name type="scientific">Sphingobium xenophagum</name>
    <dbReference type="NCBI Taxonomy" id="121428"/>
    <lineage>
        <taxon>Bacteria</taxon>
        <taxon>Pseudomonadati</taxon>
        <taxon>Pseudomonadota</taxon>
        <taxon>Alphaproteobacteria</taxon>
        <taxon>Sphingomonadales</taxon>
        <taxon>Sphingomonadaceae</taxon>
        <taxon>Sphingobium</taxon>
    </lineage>
</organism>
<comment type="caution">
    <text evidence="2">The sequence shown here is derived from an EMBL/GenBank/DDBJ whole genome shotgun (WGS) entry which is preliminary data.</text>
</comment>
<proteinExistence type="predicted"/>
<evidence type="ECO:0000256" key="1">
    <source>
        <dbReference type="SAM" id="Phobius"/>
    </source>
</evidence>
<dbReference type="AlphaFoldDB" id="A0A401IWN6"/>
<reference evidence="2 3" key="1">
    <citation type="submission" date="2014-12" db="EMBL/GenBank/DDBJ databases">
        <title>Whole genome sequencing of Sphingobium xenophagum OW59.</title>
        <authorList>
            <person name="Ohta Y."/>
            <person name="Nishi S."/>
            <person name="Hatada Y."/>
        </authorList>
    </citation>
    <scope>NUCLEOTIDE SEQUENCE [LARGE SCALE GENOMIC DNA]</scope>
    <source>
        <strain evidence="2 3">OW59</strain>
    </source>
</reference>
<dbReference type="Proteomes" id="UP000290975">
    <property type="component" value="Unassembled WGS sequence"/>
</dbReference>
<feature type="transmembrane region" description="Helical" evidence="1">
    <location>
        <begin position="82"/>
        <end position="107"/>
    </location>
</feature>
<name>A0A401IWN6_SPHXE</name>
<feature type="transmembrane region" description="Helical" evidence="1">
    <location>
        <begin position="50"/>
        <end position="70"/>
    </location>
</feature>
<keyword evidence="3" id="KW-1185">Reference proteome</keyword>
<feature type="transmembrane region" description="Helical" evidence="1">
    <location>
        <begin position="12"/>
        <end position="30"/>
    </location>
</feature>
<keyword evidence="1" id="KW-0812">Transmembrane</keyword>
<dbReference type="InterPro" id="IPR018729">
    <property type="entry name" value="DUF2269_transmembrane"/>
</dbReference>
<gene>
    <name evidence="2" type="ORF">MBESOW_P0066</name>
</gene>
<dbReference type="Pfam" id="PF10027">
    <property type="entry name" value="DUF2269"/>
    <property type="match status" value="1"/>
</dbReference>
<dbReference type="EMBL" id="BBQY01000001">
    <property type="protein sequence ID" value="GBH28813.1"/>
    <property type="molecule type" value="Genomic_DNA"/>
</dbReference>
<evidence type="ECO:0008006" key="4">
    <source>
        <dbReference type="Google" id="ProtNLM"/>
    </source>
</evidence>
<protein>
    <recommendedName>
        <fullName evidence="4">DUF2269 domain-containing protein</fullName>
    </recommendedName>
</protein>
<sequence>MAEYVLLKTIHILSSTLLFGTGLGTAFHGWMANRAGSLEARRVVNRNVVLADWLFTTPAVIVQPVTGIWLARIAGFPLTSGWLVAAMALYVLVGACWLPVVAIQIAMRRIADQTPDGQALPLRYFQLSRWWFALGWPAFIGVIIIFWLMVAKPEIML</sequence>
<evidence type="ECO:0000313" key="2">
    <source>
        <dbReference type="EMBL" id="GBH28813.1"/>
    </source>
</evidence>
<evidence type="ECO:0000313" key="3">
    <source>
        <dbReference type="Proteomes" id="UP000290975"/>
    </source>
</evidence>
<accession>A0A401IWN6</accession>
<keyword evidence="1" id="KW-1133">Transmembrane helix</keyword>